<dbReference type="Proteomes" id="UP001165121">
    <property type="component" value="Unassembled WGS sequence"/>
</dbReference>
<keyword evidence="1" id="KW-0479">Metal-binding</keyword>
<evidence type="ECO:0000256" key="2">
    <source>
        <dbReference type="ARBA" id="ARBA00022771"/>
    </source>
</evidence>
<evidence type="ECO:0000259" key="5">
    <source>
        <dbReference type="PROSITE" id="PS50178"/>
    </source>
</evidence>
<sequence length="381" mass="42508">MKNTPSTQTQRFSHLLKPLQCTEQDDSNLRELAEALVVHNIEQCNSLELGKKGAPVNKTRWKEIRKKVGTRVFKERATKGEPLEMPSLMLLGTAVGKLEDFMYAAVAPSTEAMRVKSALIQDSVMDCKLLHNVDKPTTSDPFHHIGVKWFLVAEPGFRDHVCLDSTGIATSAKGERIGYHLTHSIGFDQIPSFASYDVARCNMSVCSLYVQNTPCTVRIYARGYFDFQQEGKSELVNNATLCSIAAQWMSFLRKVEYAEMKKLLWSMHKNSSHESIVSLTGEGGKSKAALTPPTPGLCKLCFKSFGFLGTSRKCCKACDEQVCSRCSVQKTIVVIAPNKESVIEKKRAFCIQCINEAVRADTVRVAREEILNADKQIATYY</sequence>
<dbReference type="InterPro" id="IPR011011">
    <property type="entry name" value="Znf_FYVE_PHD"/>
</dbReference>
<keyword evidence="3" id="KW-0862">Zinc</keyword>
<gene>
    <name evidence="6" type="ORF">Pfra01_001481200</name>
</gene>
<dbReference type="PANTHER" id="PTHR13510:SF44">
    <property type="entry name" value="RABENOSYN-5"/>
    <property type="match status" value="1"/>
</dbReference>
<dbReference type="PROSITE" id="PS50178">
    <property type="entry name" value="ZF_FYVE"/>
    <property type="match status" value="1"/>
</dbReference>
<evidence type="ECO:0000256" key="1">
    <source>
        <dbReference type="ARBA" id="ARBA00022723"/>
    </source>
</evidence>
<feature type="domain" description="FYVE-type" evidence="5">
    <location>
        <begin position="298"/>
        <end position="358"/>
    </location>
</feature>
<evidence type="ECO:0000313" key="7">
    <source>
        <dbReference type="Proteomes" id="UP001165121"/>
    </source>
</evidence>
<evidence type="ECO:0000256" key="3">
    <source>
        <dbReference type="ARBA" id="ARBA00022833"/>
    </source>
</evidence>
<dbReference type="InterPro" id="IPR052727">
    <property type="entry name" value="Rab4/Rab5_effector"/>
</dbReference>
<comment type="caution">
    <text evidence="6">The sequence shown here is derived from an EMBL/GenBank/DDBJ whole genome shotgun (WGS) entry which is preliminary data.</text>
</comment>
<accession>A0A9W6XR90</accession>
<dbReference type="GO" id="GO:0008270">
    <property type="term" value="F:zinc ion binding"/>
    <property type="evidence" value="ECO:0007669"/>
    <property type="project" value="UniProtKB-KW"/>
</dbReference>
<dbReference type="PANTHER" id="PTHR13510">
    <property type="entry name" value="FYVE-FINGER-CONTAINING RAB5 EFFECTOR PROTEIN RABENOSYN-5-RELATED"/>
    <property type="match status" value="1"/>
</dbReference>
<name>A0A9W6XR90_9STRA</name>
<evidence type="ECO:0000313" key="6">
    <source>
        <dbReference type="EMBL" id="GMF43619.1"/>
    </source>
</evidence>
<dbReference type="InterPro" id="IPR017455">
    <property type="entry name" value="Znf_FYVE-rel"/>
</dbReference>
<proteinExistence type="predicted"/>
<dbReference type="EMBL" id="BSXT01001576">
    <property type="protein sequence ID" value="GMF43619.1"/>
    <property type="molecule type" value="Genomic_DNA"/>
</dbReference>
<dbReference type="SUPFAM" id="SSF57903">
    <property type="entry name" value="FYVE/PHD zinc finger"/>
    <property type="match status" value="1"/>
</dbReference>
<organism evidence="6 7">
    <name type="scientific">Phytophthora fragariaefolia</name>
    <dbReference type="NCBI Taxonomy" id="1490495"/>
    <lineage>
        <taxon>Eukaryota</taxon>
        <taxon>Sar</taxon>
        <taxon>Stramenopiles</taxon>
        <taxon>Oomycota</taxon>
        <taxon>Peronosporomycetes</taxon>
        <taxon>Peronosporales</taxon>
        <taxon>Peronosporaceae</taxon>
        <taxon>Phytophthora</taxon>
    </lineage>
</organism>
<dbReference type="InterPro" id="IPR013083">
    <property type="entry name" value="Znf_RING/FYVE/PHD"/>
</dbReference>
<protein>
    <submittedName>
        <fullName evidence="6">Unnamed protein product</fullName>
    </submittedName>
</protein>
<dbReference type="AlphaFoldDB" id="A0A9W6XR90"/>
<reference evidence="6" key="1">
    <citation type="submission" date="2023-04" db="EMBL/GenBank/DDBJ databases">
        <title>Phytophthora fragariaefolia NBRC 109709.</title>
        <authorList>
            <person name="Ichikawa N."/>
            <person name="Sato H."/>
            <person name="Tonouchi N."/>
        </authorList>
    </citation>
    <scope>NUCLEOTIDE SEQUENCE</scope>
    <source>
        <strain evidence="6">NBRC 109709</strain>
    </source>
</reference>
<dbReference type="Gene3D" id="3.30.40.10">
    <property type="entry name" value="Zinc/RING finger domain, C3HC4 (zinc finger)"/>
    <property type="match status" value="1"/>
</dbReference>
<keyword evidence="7" id="KW-1185">Reference proteome</keyword>
<keyword evidence="2 4" id="KW-0863">Zinc-finger</keyword>
<evidence type="ECO:0000256" key="4">
    <source>
        <dbReference type="PROSITE-ProRule" id="PRU00091"/>
    </source>
</evidence>
<dbReference type="OrthoDB" id="90296at2759"/>